<protein>
    <submittedName>
        <fullName evidence="1">Uncharacterized protein</fullName>
    </submittedName>
</protein>
<proteinExistence type="predicted"/>
<sequence>MFYNVPLDLWTAQGLSYVASAVGKPLYADQMTEQCRRLNYAKICVEVDVDSVLPDSFDLVLANGDSFTIKVWYPWKPLTCAKCKVFGHRTCPEMIGGVPKVDPKQQVWVVKGRKTTLEQAVTLEDPNKYDLSDVPIVPDEGIVSVVEQADTVVAEIGVAALPSVPVVKIAEGKAPDSMGLKAKGVIVSGANSSQNMFSVLQSTLDGDGTVGDPSSLLPTEDEFADGIIKGLDPIVVPAVQKGRARKKNNFFNA</sequence>
<organism evidence="1 2">
    <name type="scientific">Rhododendron molle</name>
    <name type="common">Chinese azalea</name>
    <name type="synonym">Azalea mollis</name>
    <dbReference type="NCBI Taxonomy" id="49168"/>
    <lineage>
        <taxon>Eukaryota</taxon>
        <taxon>Viridiplantae</taxon>
        <taxon>Streptophyta</taxon>
        <taxon>Embryophyta</taxon>
        <taxon>Tracheophyta</taxon>
        <taxon>Spermatophyta</taxon>
        <taxon>Magnoliopsida</taxon>
        <taxon>eudicotyledons</taxon>
        <taxon>Gunneridae</taxon>
        <taxon>Pentapetalae</taxon>
        <taxon>asterids</taxon>
        <taxon>Ericales</taxon>
        <taxon>Ericaceae</taxon>
        <taxon>Ericoideae</taxon>
        <taxon>Rhodoreae</taxon>
        <taxon>Rhododendron</taxon>
    </lineage>
</organism>
<name>A0ACC0N276_RHOML</name>
<reference evidence="1" key="1">
    <citation type="submission" date="2022-02" db="EMBL/GenBank/DDBJ databases">
        <title>Plant Genome Project.</title>
        <authorList>
            <person name="Zhang R.-G."/>
        </authorList>
    </citation>
    <scope>NUCLEOTIDE SEQUENCE</scope>
    <source>
        <strain evidence="1">AT1</strain>
    </source>
</reference>
<evidence type="ECO:0000313" key="2">
    <source>
        <dbReference type="Proteomes" id="UP001062846"/>
    </source>
</evidence>
<keyword evidence="2" id="KW-1185">Reference proteome</keyword>
<evidence type="ECO:0000313" key="1">
    <source>
        <dbReference type="EMBL" id="KAI8546951.1"/>
    </source>
</evidence>
<accession>A0ACC0N276</accession>
<gene>
    <name evidence="1" type="ORF">RHMOL_Rhmol07G0159300</name>
</gene>
<dbReference type="Proteomes" id="UP001062846">
    <property type="component" value="Chromosome 7"/>
</dbReference>
<comment type="caution">
    <text evidence="1">The sequence shown here is derived from an EMBL/GenBank/DDBJ whole genome shotgun (WGS) entry which is preliminary data.</text>
</comment>
<dbReference type="EMBL" id="CM046394">
    <property type="protein sequence ID" value="KAI8546951.1"/>
    <property type="molecule type" value="Genomic_DNA"/>
</dbReference>